<evidence type="ECO:0000256" key="5">
    <source>
        <dbReference type="ARBA" id="ARBA00023128"/>
    </source>
</evidence>
<proteinExistence type="inferred from homology"/>
<evidence type="ECO:0000256" key="2">
    <source>
        <dbReference type="ARBA" id="ARBA00005543"/>
    </source>
</evidence>
<dbReference type="Proteomes" id="UP000800092">
    <property type="component" value="Unassembled WGS sequence"/>
</dbReference>
<dbReference type="OrthoDB" id="2906425at2759"/>
<dbReference type="EMBL" id="ML991771">
    <property type="protein sequence ID" value="KAF2239810.1"/>
    <property type="molecule type" value="Genomic_DNA"/>
</dbReference>
<dbReference type="GO" id="GO:0016740">
    <property type="term" value="F:transferase activity"/>
    <property type="evidence" value="ECO:0007669"/>
    <property type="project" value="UniProtKB-KW"/>
</dbReference>
<keyword evidence="4" id="KW-0809">Transit peptide</keyword>
<evidence type="ECO:0000256" key="3">
    <source>
        <dbReference type="ARBA" id="ARBA00016197"/>
    </source>
</evidence>
<dbReference type="GO" id="GO:0005739">
    <property type="term" value="C:mitochondrion"/>
    <property type="evidence" value="ECO:0007669"/>
    <property type="project" value="UniProtKB-SubCell"/>
</dbReference>
<evidence type="ECO:0000256" key="6">
    <source>
        <dbReference type="ARBA" id="ARBA00031849"/>
    </source>
</evidence>
<dbReference type="Gene3D" id="3.90.1200.10">
    <property type="match status" value="1"/>
</dbReference>
<evidence type="ECO:0000313" key="7">
    <source>
        <dbReference type="EMBL" id="KAF2239810.1"/>
    </source>
</evidence>
<name>A0A6A6HQT9_VIRVR</name>
<dbReference type="PANTHER" id="PTHR36091">
    <property type="entry name" value="ALTERED INHERITANCE OF MITOCHONDRIA PROTEIN 9, MITOCHONDRIAL"/>
    <property type="match status" value="1"/>
</dbReference>
<protein>
    <recommendedName>
        <fullName evidence="3">Altered inheritance of mitochondria protein 9, mitochondrial</fullName>
    </recommendedName>
    <alternativeName>
        <fullName evidence="6">Found in mitochondrial proteome protein 29</fullName>
    </alternativeName>
</protein>
<sequence>MSFFVRSAFNSQTYLANTTILPLRMNRLRQRLSSTSRPAAAGASAPPVDCDVEKFYSYTSGRWLWNEKQQFERRYVKFNLPELLNVAARATGARRCVEVQKLPEGNFSKAFLITMDDGQQIIAKLPIPNAGRSHYTTASEAATMDYVRNILQIPAPNVLAWSSSRDNPVAAEYILMERSRGVELGKIWDEVSWEDRLQIVESLVSYEKAFVSANLPMYGSIYYAKDLKNLKSSQLVQTGGLDNQEKSFAIGPTTNRAFFDDGRDSVEVNRGPWPSLEEYIFSRADREFACLDKFSTYPSQQGLTNGPHLYHPTKTFKLEVLQNYMKVASRILANDPGLSKAVLWHSDLHADNIFVDPNQPTKILDIIDWQAVNVSPPFLQARHPSLINFEGPIPEGFDPILLPDNFEQLSKEEQQQAKNLRAAQSIYKLYEIQMLGECPEIARALRYRESLLGQITGIASSVASDGEVILQGMLIQLHDNWSECIGSSTPCPLTFSANDRTQQAELQAKWSEGVELMHDLLTDIGAYQGWDGWVNHDNYEIYKERLARCREEFFNRHAATEGEKRQWAQAWPFEDKPDL</sequence>
<dbReference type="PANTHER" id="PTHR36091:SF1">
    <property type="entry name" value="ALTERED INHERITANCE OF MITOCHONDRIA PROTEIN 9, MITOCHONDRIAL"/>
    <property type="match status" value="1"/>
</dbReference>
<dbReference type="InterPro" id="IPR051035">
    <property type="entry name" value="Mito_inheritance_9"/>
</dbReference>
<dbReference type="AlphaFoldDB" id="A0A6A6HQT9"/>
<gene>
    <name evidence="7" type="ORF">EV356DRAFT_527677</name>
</gene>
<evidence type="ECO:0000256" key="1">
    <source>
        <dbReference type="ARBA" id="ARBA00004173"/>
    </source>
</evidence>
<evidence type="ECO:0000313" key="8">
    <source>
        <dbReference type="Proteomes" id="UP000800092"/>
    </source>
</evidence>
<dbReference type="InterPro" id="IPR011009">
    <property type="entry name" value="Kinase-like_dom_sf"/>
</dbReference>
<keyword evidence="8" id="KW-1185">Reference proteome</keyword>
<comment type="subcellular location">
    <subcellularLocation>
        <location evidence="1">Mitochondrion</location>
    </subcellularLocation>
</comment>
<evidence type="ECO:0000256" key="4">
    <source>
        <dbReference type="ARBA" id="ARBA00022946"/>
    </source>
</evidence>
<accession>A0A6A6HQT9</accession>
<keyword evidence="7" id="KW-0808">Transferase</keyword>
<comment type="similarity">
    <text evidence="2">Belongs to the AIM9 family.</text>
</comment>
<reference evidence="7" key="1">
    <citation type="journal article" date="2020" name="Stud. Mycol.">
        <title>101 Dothideomycetes genomes: a test case for predicting lifestyles and emergence of pathogens.</title>
        <authorList>
            <person name="Haridas S."/>
            <person name="Albert R."/>
            <person name="Binder M."/>
            <person name="Bloem J."/>
            <person name="Labutti K."/>
            <person name="Salamov A."/>
            <person name="Andreopoulos B."/>
            <person name="Baker S."/>
            <person name="Barry K."/>
            <person name="Bills G."/>
            <person name="Bluhm B."/>
            <person name="Cannon C."/>
            <person name="Castanera R."/>
            <person name="Culley D."/>
            <person name="Daum C."/>
            <person name="Ezra D."/>
            <person name="Gonzalez J."/>
            <person name="Henrissat B."/>
            <person name="Kuo A."/>
            <person name="Liang C."/>
            <person name="Lipzen A."/>
            <person name="Lutzoni F."/>
            <person name="Magnuson J."/>
            <person name="Mondo S."/>
            <person name="Nolan M."/>
            <person name="Ohm R."/>
            <person name="Pangilinan J."/>
            <person name="Park H.-J."/>
            <person name="Ramirez L."/>
            <person name="Alfaro M."/>
            <person name="Sun H."/>
            <person name="Tritt A."/>
            <person name="Yoshinaga Y."/>
            <person name="Zwiers L.-H."/>
            <person name="Turgeon B."/>
            <person name="Goodwin S."/>
            <person name="Spatafora J."/>
            <person name="Crous P."/>
            <person name="Grigoriev I."/>
        </authorList>
    </citation>
    <scope>NUCLEOTIDE SEQUENCE</scope>
    <source>
        <strain evidence="7">Tuck. ex Michener</strain>
    </source>
</reference>
<organism evidence="7 8">
    <name type="scientific">Viridothelium virens</name>
    <name type="common">Speckled blister lichen</name>
    <name type="synonym">Trypethelium virens</name>
    <dbReference type="NCBI Taxonomy" id="1048519"/>
    <lineage>
        <taxon>Eukaryota</taxon>
        <taxon>Fungi</taxon>
        <taxon>Dikarya</taxon>
        <taxon>Ascomycota</taxon>
        <taxon>Pezizomycotina</taxon>
        <taxon>Dothideomycetes</taxon>
        <taxon>Dothideomycetes incertae sedis</taxon>
        <taxon>Trypetheliales</taxon>
        <taxon>Trypetheliaceae</taxon>
        <taxon>Viridothelium</taxon>
    </lineage>
</organism>
<dbReference type="SUPFAM" id="SSF56112">
    <property type="entry name" value="Protein kinase-like (PK-like)"/>
    <property type="match status" value="1"/>
</dbReference>
<keyword evidence="5" id="KW-0496">Mitochondrion</keyword>